<gene>
    <name evidence="1" type="ORF">BM613_02135</name>
</gene>
<dbReference type="Proteomes" id="UP000245380">
    <property type="component" value="Unassembled WGS sequence"/>
</dbReference>
<name>A0A2U3DC88_SULT2</name>
<organism evidence="1 2">
    <name type="scientific">Sulfoacidibacillus thermotolerans</name>
    <name type="common">Acidibacillus sulfuroxidans</name>
    <dbReference type="NCBI Taxonomy" id="1765684"/>
    <lineage>
        <taxon>Bacteria</taxon>
        <taxon>Bacillati</taxon>
        <taxon>Bacillota</taxon>
        <taxon>Bacilli</taxon>
        <taxon>Bacillales</taxon>
        <taxon>Alicyclobacillaceae</taxon>
        <taxon>Sulfoacidibacillus</taxon>
    </lineage>
</organism>
<protein>
    <submittedName>
        <fullName evidence="1">Uncharacterized protein</fullName>
    </submittedName>
</protein>
<dbReference type="AlphaFoldDB" id="A0A2U3DC88"/>
<sequence>MAAPAPHSIVCPQCGGKLFREEKIVELNASVMVTRGMSIPAQVNAVSYQYACIGCNHILDEQFTHGHVDVK</sequence>
<dbReference type="OrthoDB" id="2376673at2"/>
<evidence type="ECO:0000313" key="1">
    <source>
        <dbReference type="EMBL" id="PWI58903.1"/>
    </source>
</evidence>
<dbReference type="RefSeq" id="WP_109429500.1">
    <property type="nucleotide sequence ID" value="NZ_MPDK01000002.1"/>
</dbReference>
<dbReference type="EMBL" id="MPDK01000002">
    <property type="protein sequence ID" value="PWI58903.1"/>
    <property type="molecule type" value="Genomic_DNA"/>
</dbReference>
<accession>A0A2U3DC88</accession>
<evidence type="ECO:0000313" key="2">
    <source>
        <dbReference type="Proteomes" id="UP000245380"/>
    </source>
</evidence>
<keyword evidence="2" id="KW-1185">Reference proteome</keyword>
<comment type="caution">
    <text evidence="1">The sequence shown here is derived from an EMBL/GenBank/DDBJ whole genome shotgun (WGS) entry which is preliminary data.</text>
</comment>
<proteinExistence type="predicted"/>
<reference evidence="1 2" key="1">
    <citation type="submission" date="2016-11" db="EMBL/GenBank/DDBJ databases">
        <title>Comparative genomics of Acidibacillus ferroxidans species.</title>
        <authorList>
            <person name="Oliveira G."/>
            <person name="Nunes G."/>
            <person name="Oliveira R."/>
            <person name="Araujo F."/>
            <person name="Salim A."/>
            <person name="Scholte L."/>
            <person name="Morais D."/>
            <person name="Nancucheo I."/>
            <person name="Johnson D.B."/>
            <person name="Grail B."/>
            <person name="Bittencourt J."/>
            <person name="Valadares R."/>
        </authorList>
    </citation>
    <scope>NUCLEOTIDE SEQUENCE [LARGE SCALE GENOMIC DNA]</scope>
    <source>
        <strain evidence="1 2">Y002</strain>
    </source>
</reference>